<sequence>MSETAAGEGPPGQPAVLAKGLERVVLKRRVTGIRRLDVAPFLVLYALVVVKTGYHASRFEWDLFTYHCYGIAGVALLNILAHLFTHWSIRFRALVSTANVSDLDDAEVVLVVPVRFNGSTELVPLDRRSLKDTLHEVEELSFEFRRQRFVYNAERHCFEKLRFPDKETFETYSRASGHGTETKQLAAFDRYGLNRVDVPLPAFSALMKEHLVAPFFVFQVFCVMLWMLDEYFYYSLFTLFMLVTFESTVVGQRLRNLKELRSLQTPKQQIHVYRCGKWELLPGDSLLPGDVISIGRPTSDPTSAGGDKVVPADCLLLAGSCIAEEAVLTGESTPQWKTHIGDRLAGGEGGARERLSSKAHKQHILFGGTKILQHTGDKGARIRTPDGGCLAVVLRTGFETAQGRLMRTILFSTERVTANNAEAGLFIAFLMLFALSAAYYVLVNGLEDPSRSRFKLLLNCIMIVTSVIPPELPMELSLAVNASLLALARKRVFCTEPFRIPFAGKVEVCCFDKTGTLTSDHLLLEGLVGDPEPRPPPPPACT</sequence>
<dbReference type="GO" id="GO:0046872">
    <property type="term" value="F:metal ion binding"/>
    <property type="evidence" value="ECO:0007669"/>
    <property type="project" value="UniProtKB-KW"/>
</dbReference>
<gene>
    <name evidence="14" type="ORF">Agub_g7190</name>
</gene>
<comment type="similarity">
    <text evidence="2">Belongs to the cation transport ATPase (P-type) (TC 3.A.3) family. Type V subfamily.</text>
</comment>
<evidence type="ECO:0000259" key="12">
    <source>
        <dbReference type="Pfam" id="PF00122"/>
    </source>
</evidence>
<dbReference type="GO" id="GO:0005524">
    <property type="term" value="F:ATP binding"/>
    <property type="evidence" value="ECO:0007669"/>
    <property type="project" value="UniProtKB-KW"/>
</dbReference>
<keyword evidence="6" id="KW-0067">ATP-binding</keyword>
<evidence type="ECO:0000256" key="3">
    <source>
        <dbReference type="ARBA" id="ARBA00022692"/>
    </source>
</evidence>
<dbReference type="PROSITE" id="PS00154">
    <property type="entry name" value="ATPASE_E1_E2"/>
    <property type="match status" value="1"/>
</dbReference>
<keyword evidence="9 11" id="KW-1133">Transmembrane helix</keyword>
<dbReference type="GO" id="GO:0006874">
    <property type="term" value="P:intracellular calcium ion homeostasis"/>
    <property type="evidence" value="ECO:0007669"/>
    <property type="project" value="TreeGrafter"/>
</dbReference>
<dbReference type="PANTHER" id="PTHR45630:SF7">
    <property type="entry name" value="ENDOPLASMIC RETICULUM TRANSMEMBRANE HELIX TRANSLOCASE"/>
    <property type="match status" value="1"/>
</dbReference>
<dbReference type="EMBL" id="BMAR01000011">
    <property type="protein sequence ID" value="GFR45826.1"/>
    <property type="molecule type" value="Genomic_DNA"/>
</dbReference>
<keyword evidence="8" id="KW-1278">Translocase</keyword>
<dbReference type="InterPro" id="IPR023298">
    <property type="entry name" value="ATPase_P-typ_TM_dom_sf"/>
</dbReference>
<keyword evidence="5" id="KW-0547">Nucleotide-binding</keyword>
<evidence type="ECO:0000256" key="4">
    <source>
        <dbReference type="ARBA" id="ARBA00022723"/>
    </source>
</evidence>
<evidence type="ECO:0000256" key="7">
    <source>
        <dbReference type="ARBA" id="ARBA00022842"/>
    </source>
</evidence>
<evidence type="ECO:0000256" key="1">
    <source>
        <dbReference type="ARBA" id="ARBA00004141"/>
    </source>
</evidence>
<feature type="transmembrane region" description="Helical" evidence="11">
    <location>
        <begin position="234"/>
        <end position="251"/>
    </location>
</feature>
<organism evidence="14 15">
    <name type="scientific">Astrephomene gubernaculifera</name>
    <dbReference type="NCBI Taxonomy" id="47775"/>
    <lineage>
        <taxon>Eukaryota</taxon>
        <taxon>Viridiplantae</taxon>
        <taxon>Chlorophyta</taxon>
        <taxon>core chlorophytes</taxon>
        <taxon>Chlorophyceae</taxon>
        <taxon>CS clade</taxon>
        <taxon>Chlamydomonadales</taxon>
        <taxon>Astrephomenaceae</taxon>
        <taxon>Astrephomene</taxon>
    </lineage>
</organism>
<reference evidence="14 15" key="1">
    <citation type="journal article" date="2021" name="Sci. Rep.">
        <title>Genome sequencing of the multicellular alga Astrephomene provides insights into convergent evolution of germ-soma differentiation.</title>
        <authorList>
            <person name="Yamashita S."/>
            <person name="Yamamoto K."/>
            <person name="Matsuzaki R."/>
            <person name="Suzuki S."/>
            <person name="Yamaguchi H."/>
            <person name="Hirooka S."/>
            <person name="Minakuchi Y."/>
            <person name="Miyagishima S."/>
            <person name="Kawachi M."/>
            <person name="Toyoda A."/>
            <person name="Nozaki H."/>
        </authorList>
    </citation>
    <scope>NUCLEOTIDE SEQUENCE [LARGE SCALE GENOMIC DNA]</scope>
    <source>
        <strain evidence="14 15">NIES-4017</strain>
    </source>
</reference>
<dbReference type="PRINTS" id="PR00119">
    <property type="entry name" value="CATATPASE"/>
</dbReference>
<keyword evidence="7" id="KW-0460">Magnesium</keyword>
<dbReference type="Gene3D" id="2.70.150.10">
    <property type="entry name" value="Calcium-transporting ATPase, cytoplasmic transduction domain A"/>
    <property type="match status" value="1"/>
</dbReference>
<evidence type="ECO:0000313" key="15">
    <source>
        <dbReference type="Proteomes" id="UP001054857"/>
    </source>
</evidence>
<comment type="caution">
    <text evidence="14">The sequence shown here is derived from an EMBL/GenBank/DDBJ whole genome shotgun (WGS) entry which is preliminary data.</text>
</comment>
<dbReference type="AlphaFoldDB" id="A0AAD3DU17"/>
<dbReference type="InterPro" id="IPR059000">
    <property type="entry name" value="ATPase_P-type_domA"/>
</dbReference>
<evidence type="ECO:0000256" key="2">
    <source>
        <dbReference type="ARBA" id="ARBA00006000"/>
    </source>
</evidence>
<dbReference type="PANTHER" id="PTHR45630">
    <property type="entry name" value="CATION-TRANSPORTING ATPASE-RELATED"/>
    <property type="match status" value="1"/>
</dbReference>
<dbReference type="InterPro" id="IPR057255">
    <property type="entry name" value="2TM_P5A-ATPase"/>
</dbReference>
<feature type="transmembrane region" description="Helical" evidence="11">
    <location>
        <begin position="63"/>
        <end position="84"/>
    </location>
</feature>
<dbReference type="GO" id="GO:0016887">
    <property type="term" value="F:ATP hydrolysis activity"/>
    <property type="evidence" value="ECO:0007669"/>
    <property type="project" value="InterPro"/>
</dbReference>
<protein>
    <submittedName>
        <fullName evidence="14">Uncharacterized protein</fullName>
    </submittedName>
</protein>
<dbReference type="Pfam" id="PF00122">
    <property type="entry name" value="E1-E2_ATPase"/>
    <property type="match status" value="1"/>
</dbReference>
<feature type="non-terminal residue" evidence="14">
    <location>
        <position position="542"/>
    </location>
</feature>
<dbReference type="Pfam" id="PF23143">
    <property type="entry name" value="2TM_P5A-ATPase"/>
    <property type="match status" value="1"/>
</dbReference>
<evidence type="ECO:0000256" key="6">
    <source>
        <dbReference type="ARBA" id="ARBA00022840"/>
    </source>
</evidence>
<dbReference type="InterPro" id="IPR008250">
    <property type="entry name" value="ATPase_P-typ_transduc_dom_A_sf"/>
</dbReference>
<evidence type="ECO:0000259" key="13">
    <source>
        <dbReference type="Pfam" id="PF23143"/>
    </source>
</evidence>
<feature type="domain" description="P-type ATPase A" evidence="12">
    <location>
        <begin position="268"/>
        <end position="408"/>
    </location>
</feature>
<feature type="domain" description="P5A-ATPase transmembrane helical hairpin" evidence="13">
    <location>
        <begin position="33"/>
        <end position="100"/>
    </location>
</feature>
<dbReference type="NCBIfam" id="TIGR01494">
    <property type="entry name" value="ATPase_P-type"/>
    <property type="match status" value="1"/>
</dbReference>
<name>A0AAD3DU17_9CHLO</name>
<evidence type="ECO:0000256" key="10">
    <source>
        <dbReference type="ARBA" id="ARBA00023136"/>
    </source>
</evidence>
<dbReference type="GO" id="GO:0015662">
    <property type="term" value="F:P-type ion transporter activity"/>
    <property type="evidence" value="ECO:0007669"/>
    <property type="project" value="TreeGrafter"/>
</dbReference>
<evidence type="ECO:0000256" key="11">
    <source>
        <dbReference type="SAM" id="Phobius"/>
    </source>
</evidence>
<dbReference type="InterPro" id="IPR018303">
    <property type="entry name" value="ATPase_P-typ_P_site"/>
</dbReference>
<evidence type="ECO:0000256" key="8">
    <source>
        <dbReference type="ARBA" id="ARBA00022967"/>
    </source>
</evidence>
<feature type="transmembrane region" description="Helical" evidence="11">
    <location>
        <begin position="211"/>
        <end position="228"/>
    </location>
</feature>
<dbReference type="FunFam" id="2.70.150.10:FF:000027">
    <property type="entry name" value="Cation-transporting ATPase"/>
    <property type="match status" value="1"/>
</dbReference>
<keyword evidence="10 11" id="KW-0472">Membrane</keyword>
<accession>A0AAD3DU17</accession>
<evidence type="ECO:0000313" key="14">
    <source>
        <dbReference type="EMBL" id="GFR45826.1"/>
    </source>
</evidence>
<keyword evidence="4" id="KW-0479">Metal-binding</keyword>
<dbReference type="InterPro" id="IPR001757">
    <property type="entry name" value="P_typ_ATPase"/>
</dbReference>
<dbReference type="SUPFAM" id="SSF81653">
    <property type="entry name" value="Calcium ATPase, transduction domain A"/>
    <property type="match status" value="1"/>
</dbReference>
<feature type="transmembrane region" description="Helical" evidence="11">
    <location>
        <begin position="423"/>
        <end position="442"/>
    </location>
</feature>
<keyword evidence="15" id="KW-1185">Reference proteome</keyword>
<evidence type="ECO:0000256" key="9">
    <source>
        <dbReference type="ARBA" id="ARBA00022989"/>
    </source>
</evidence>
<dbReference type="GO" id="GO:0005789">
    <property type="term" value="C:endoplasmic reticulum membrane"/>
    <property type="evidence" value="ECO:0007669"/>
    <property type="project" value="TreeGrafter"/>
</dbReference>
<comment type="subcellular location">
    <subcellularLocation>
        <location evidence="1">Membrane</location>
        <topology evidence="1">Multi-pass membrane protein</topology>
    </subcellularLocation>
</comment>
<keyword evidence="3 11" id="KW-0812">Transmembrane</keyword>
<evidence type="ECO:0000256" key="5">
    <source>
        <dbReference type="ARBA" id="ARBA00022741"/>
    </source>
</evidence>
<dbReference type="SUPFAM" id="SSF81665">
    <property type="entry name" value="Calcium ATPase, transmembrane domain M"/>
    <property type="match status" value="1"/>
</dbReference>
<dbReference type="Proteomes" id="UP001054857">
    <property type="component" value="Unassembled WGS sequence"/>
</dbReference>
<proteinExistence type="inferred from homology"/>
<dbReference type="GO" id="GO:0019829">
    <property type="term" value="F:ATPase-coupled monoatomic cation transmembrane transporter activity"/>
    <property type="evidence" value="ECO:0007669"/>
    <property type="project" value="TreeGrafter"/>
</dbReference>
<dbReference type="InterPro" id="IPR006544">
    <property type="entry name" value="P-type_TPase_V"/>
</dbReference>